<dbReference type="Pfam" id="PF00149">
    <property type="entry name" value="Metallophos"/>
    <property type="match status" value="1"/>
</dbReference>
<evidence type="ECO:0000313" key="3">
    <source>
        <dbReference type="EMBL" id="KAK7500305.1"/>
    </source>
</evidence>
<comment type="caution">
    <text evidence="3">The sequence shown here is derived from an EMBL/GenBank/DDBJ whole genome shotgun (WGS) entry which is preliminary data.</text>
</comment>
<sequence>MEAPTGRRKLYCGLSFSVLFLVGELYVYSLHFETRAKVLRAHFVVLLQVIFYFISKFIWKSLNSKRPVSAEPGEATFVVEEDPKYLTLWKKTLLGYLILCHSAYLTNYFLMGRDPHWFSLLAYCAIGSYIQLAFALVVLKVVNFGVCTSEFYLRGPSRRERLFSKRTVAFLACFYAAVTSCYAFYSASQMPTIKRVQVPIRGLPEIWENTRIVQLSDIHLGPTVGFTRLSRIVDVVTGLRPDIVVMTGDLVDGPVTSLKRAASPLVNVWSKLGNYFVTGNHEYYTGDVDNWLQTLRVEINFHPLHNSNVKLIPPDGKDTDAICLAGTDDPEAHLMGYTGHGPDLDRALKTCDQTQPVILLTHQPRAAKAALHSPYRIDLVLAGHTHGGQFIPMNLGAYFLNPFFAGLYEYKNSHVYVSQGTQFFGIPFRMGSTMEITEITLYKARKWEES</sequence>
<evidence type="ECO:0000256" key="1">
    <source>
        <dbReference type="SAM" id="Phobius"/>
    </source>
</evidence>
<feature type="domain" description="Calcineurin-like phosphoesterase" evidence="2">
    <location>
        <begin position="211"/>
        <end position="387"/>
    </location>
</feature>
<dbReference type="InterPro" id="IPR004843">
    <property type="entry name" value="Calcineurin-like_PHP"/>
</dbReference>
<evidence type="ECO:0000313" key="4">
    <source>
        <dbReference type="Proteomes" id="UP001519460"/>
    </source>
</evidence>
<proteinExistence type="predicted"/>
<keyword evidence="1" id="KW-0472">Membrane</keyword>
<keyword evidence="1" id="KW-0812">Transmembrane</keyword>
<feature type="transmembrane region" description="Helical" evidence="1">
    <location>
        <begin position="41"/>
        <end position="59"/>
    </location>
</feature>
<dbReference type="AlphaFoldDB" id="A0ABD0LLE1"/>
<gene>
    <name evidence="3" type="ORF">BaRGS_00008528</name>
</gene>
<dbReference type="InterPro" id="IPR029052">
    <property type="entry name" value="Metallo-depent_PP-like"/>
</dbReference>
<dbReference type="Gene3D" id="3.60.21.10">
    <property type="match status" value="1"/>
</dbReference>
<dbReference type="PANTHER" id="PTHR31302">
    <property type="entry name" value="TRANSMEMBRANE PROTEIN WITH METALLOPHOSPHOESTERASE DOMAIN-RELATED"/>
    <property type="match status" value="1"/>
</dbReference>
<name>A0ABD0LLE1_9CAEN</name>
<feature type="transmembrane region" description="Helical" evidence="1">
    <location>
        <begin position="12"/>
        <end position="29"/>
    </location>
</feature>
<dbReference type="CDD" id="cd07385">
    <property type="entry name" value="MPP_YkuE_C"/>
    <property type="match status" value="1"/>
</dbReference>
<keyword evidence="1" id="KW-1133">Transmembrane helix</keyword>
<reference evidence="3 4" key="1">
    <citation type="journal article" date="2023" name="Sci. Data">
        <title>Genome assembly of the Korean intertidal mud-creeper Batillaria attramentaria.</title>
        <authorList>
            <person name="Patra A.K."/>
            <person name="Ho P.T."/>
            <person name="Jun S."/>
            <person name="Lee S.J."/>
            <person name="Kim Y."/>
            <person name="Won Y.J."/>
        </authorList>
    </citation>
    <scope>NUCLEOTIDE SEQUENCE [LARGE SCALE GENOMIC DNA]</scope>
    <source>
        <strain evidence="3">Wonlab-2016</strain>
    </source>
</reference>
<dbReference type="Proteomes" id="UP001519460">
    <property type="component" value="Unassembled WGS sequence"/>
</dbReference>
<keyword evidence="4" id="KW-1185">Reference proteome</keyword>
<dbReference type="EMBL" id="JACVVK020000038">
    <property type="protein sequence ID" value="KAK7500305.1"/>
    <property type="molecule type" value="Genomic_DNA"/>
</dbReference>
<organism evidence="3 4">
    <name type="scientific">Batillaria attramentaria</name>
    <dbReference type="NCBI Taxonomy" id="370345"/>
    <lineage>
        <taxon>Eukaryota</taxon>
        <taxon>Metazoa</taxon>
        <taxon>Spiralia</taxon>
        <taxon>Lophotrochozoa</taxon>
        <taxon>Mollusca</taxon>
        <taxon>Gastropoda</taxon>
        <taxon>Caenogastropoda</taxon>
        <taxon>Sorbeoconcha</taxon>
        <taxon>Cerithioidea</taxon>
        <taxon>Batillariidae</taxon>
        <taxon>Batillaria</taxon>
    </lineage>
</organism>
<accession>A0ABD0LLE1</accession>
<dbReference type="PANTHER" id="PTHR31302:SF0">
    <property type="entry name" value="TRANSMEMBRANE PROTEIN WITH METALLOPHOSPHOESTERASE DOMAIN"/>
    <property type="match status" value="1"/>
</dbReference>
<feature type="transmembrane region" description="Helical" evidence="1">
    <location>
        <begin position="117"/>
        <end position="146"/>
    </location>
</feature>
<feature type="transmembrane region" description="Helical" evidence="1">
    <location>
        <begin position="167"/>
        <end position="185"/>
    </location>
</feature>
<dbReference type="SUPFAM" id="SSF56300">
    <property type="entry name" value="Metallo-dependent phosphatases"/>
    <property type="match status" value="1"/>
</dbReference>
<dbReference type="InterPro" id="IPR051158">
    <property type="entry name" value="Metallophosphoesterase_sf"/>
</dbReference>
<protein>
    <recommendedName>
        <fullName evidence="2">Calcineurin-like phosphoesterase domain-containing protein</fullName>
    </recommendedName>
</protein>
<evidence type="ECO:0000259" key="2">
    <source>
        <dbReference type="Pfam" id="PF00149"/>
    </source>
</evidence>
<feature type="transmembrane region" description="Helical" evidence="1">
    <location>
        <begin position="93"/>
        <end position="111"/>
    </location>
</feature>